<dbReference type="GO" id="GO:0005886">
    <property type="term" value="C:plasma membrane"/>
    <property type="evidence" value="ECO:0007669"/>
    <property type="project" value="UniProtKB-SubCell"/>
</dbReference>
<comment type="similarity">
    <text evidence="7">Belongs to the methyl-accepting chemotaxis (MCP) protein family.</text>
</comment>
<dbReference type="GO" id="GO:0006935">
    <property type="term" value="P:chemotaxis"/>
    <property type="evidence" value="ECO:0007669"/>
    <property type="project" value="UniProtKB-ARBA"/>
</dbReference>
<dbReference type="SMART" id="SM00304">
    <property type="entry name" value="HAMP"/>
    <property type="match status" value="1"/>
</dbReference>
<keyword evidence="4 10" id="KW-1133">Transmembrane helix</keyword>
<dbReference type="EMBL" id="AONC01000037">
    <property type="protein sequence ID" value="EXJ14749.1"/>
    <property type="molecule type" value="Genomic_DNA"/>
</dbReference>
<dbReference type="GO" id="GO:0007165">
    <property type="term" value="P:signal transduction"/>
    <property type="evidence" value="ECO:0007669"/>
    <property type="project" value="UniProtKB-KW"/>
</dbReference>
<dbReference type="Pfam" id="PF00672">
    <property type="entry name" value="HAMP"/>
    <property type="match status" value="1"/>
</dbReference>
<evidence type="ECO:0000256" key="8">
    <source>
        <dbReference type="PROSITE-ProRule" id="PRU00284"/>
    </source>
</evidence>
<dbReference type="Proteomes" id="UP000019460">
    <property type="component" value="Unassembled WGS sequence"/>
</dbReference>
<dbReference type="SMART" id="SM00283">
    <property type="entry name" value="MA"/>
    <property type="match status" value="1"/>
</dbReference>
<sequence length="717" mass="76860">MNFRSLRFKIALWSALSLILLAAALTLYSVWTLQQQVEEQRRTTLSTSEQLLLDGAQARAKEVEESIMRALQTARVLAHTFGSMAGREADLPAVPDAASVAAETGVAPGSASIMDDAPKADGRRESVDRILQAVLRGHPDFLAVYTAWEPNAFDGRDADFVGARGTDASGRLIPYWSRAPDGALGLEPLLDYETPGDGDYYLLPKKTGTEHVLNPYVYPVQGRDVLLTSLVVPILVDGRFQGIAGVDLALDHLQGMIDETAKGLYEGAAGIALVAHDGTIVAASGRPELIGKPLSALHEDWQEDLKDIQNASPMVEEDEGNLMAVVPVRFGEDPMNWGIQLTLPMDWVMARVEEVASEGQRAIGTMVGLSVLCLVLGVALMMVVAGMVVRPIRRLSLALHDIAEGDGDLTHDLDDSAQDETGELARAFNVFQGKLRELIHQLADGGRQVASSADQLSVMSDRSAENVNRQHSETDQVATAMNEMTATVAEVSRHASQAAEATQQADQQADSGRAAVSRSVEAMQTLSQQVQSASEAIARVSNDATEITSILDVIGGIADQTNLLALNAAIEAARAGEQGRGFAVVADEVRTLAGRTQNSTREIQEMIERLQSGTRGAVEVMDAGQDRARDSLDAVAEAADAIETMARSVASVKDMNMQIASAAEEQTAVAEEIDRNLVTIVQLVEQVSNGATESNQAAQRLKQLATEQNARLGRFKV</sequence>
<dbReference type="STRING" id="1249627.D779_2278"/>
<dbReference type="SUPFAM" id="SSF58104">
    <property type="entry name" value="Methyl-accepting chemotaxis protein (MCP) signaling domain"/>
    <property type="match status" value="1"/>
</dbReference>
<dbReference type="InterPro" id="IPR003660">
    <property type="entry name" value="HAMP_dom"/>
</dbReference>
<organism evidence="14 15">
    <name type="scientific">Imhoffiella purpurea</name>
    <dbReference type="NCBI Taxonomy" id="1249627"/>
    <lineage>
        <taxon>Bacteria</taxon>
        <taxon>Pseudomonadati</taxon>
        <taxon>Pseudomonadota</taxon>
        <taxon>Gammaproteobacteria</taxon>
        <taxon>Chromatiales</taxon>
        <taxon>Chromatiaceae</taxon>
        <taxon>Imhoffiella</taxon>
    </lineage>
</organism>
<feature type="region of interest" description="Disordered" evidence="9">
    <location>
        <begin position="492"/>
        <end position="516"/>
    </location>
</feature>
<feature type="compositionally biased region" description="Low complexity" evidence="9">
    <location>
        <begin position="495"/>
        <end position="509"/>
    </location>
</feature>
<dbReference type="RefSeq" id="WP_043754543.1">
    <property type="nucleotide sequence ID" value="NZ_AONC01000037.1"/>
</dbReference>
<keyword evidence="2" id="KW-1003">Cell membrane</keyword>
<dbReference type="PROSITE" id="PS50192">
    <property type="entry name" value="T_SNARE"/>
    <property type="match status" value="1"/>
</dbReference>
<evidence type="ECO:0000313" key="15">
    <source>
        <dbReference type="Proteomes" id="UP000019460"/>
    </source>
</evidence>
<evidence type="ECO:0000256" key="7">
    <source>
        <dbReference type="ARBA" id="ARBA00029447"/>
    </source>
</evidence>
<evidence type="ECO:0000256" key="1">
    <source>
        <dbReference type="ARBA" id="ARBA00004429"/>
    </source>
</evidence>
<dbReference type="PROSITE" id="PS50885">
    <property type="entry name" value="HAMP"/>
    <property type="match status" value="1"/>
</dbReference>
<evidence type="ECO:0000256" key="5">
    <source>
        <dbReference type="ARBA" id="ARBA00023136"/>
    </source>
</evidence>
<evidence type="ECO:0000313" key="14">
    <source>
        <dbReference type="EMBL" id="EXJ14749.1"/>
    </source>
</evidence>
<evidence type="ECO:0000259" key="11">
    <source>
        <dbReference type="PROSITE" id="PS50111"/>
    </source>
</evidence>
<dbReference type="PROSITE" id="PS50111">
    <property type="entry name" value="CHEMOTAXIS_TRANSDUC_2"/>
    <property type="match status" value="1"/>
</dbReference>
<name>W9V5V5_9GAMM</name>
<dbReference type="OrthoDB" id="9781845at2"/>
<feature type="domain" description="Methyl-accepting transducer" evidence="11">
    <location>
        <begin position="445"/>
        <end position="681"/>
    </location>
</feature>
<dbReference type="FunFam" id="1.10.287.950:FF:000001">
    <property type="entry name" value="Methyl-accepting chemotaxis sensory transducer"/>
    <property type="match status" value="1"/>
</dbReference>
<proteinExistence type="inferred from homology"/>
<feature type="transmembrane region" description="Helical" evidence="10">
    <location>
        <begin position="366"/>
        <end position="389"/>
    </location>
</feature>
<keyword evidence="6 8" id="KW-0807">Transducer</keyword>
<evidence type="ECO:0000256" key="6">
    <source>
        <dbReference type="ARBA" id="ARBA00023224"/>
    </source>
</evidence>
<evidence type="ECO:0000256" key="2">
    <source>
        <dbReference type="ARBA" id="ARBA00022519"/>
    </source>
</evidence>
<protein>
    <submittedName>
        <fullName evidence="14">Methyl-accepting chemotaxis protein</fullName>
    </submittedName>
</protein>
<dbReference type="PANTHER" id="PTHR32089:SF119">
    <property type="entry name" value="METHYL-ACCEPTING CHEMOTAXIS PROTEIN CTPL"/>
    <property type="match status" value="1"/>
</dbReference>
<dbReference type="AlphaFoldDB" id="W9V5V5"/>
<dbReference type="Gene3D" id="1.10.287.950">
    <property type="entry name" value="Methyl-accepting chemotaxis protein"/>
    <property type="match status" value="1"/>
</dbReference>
<keyword evidence="15" id="KW-1185">Reference proteome</keyword>
<reference evidence="14 15" key="1">
    <citation type="submission" date="2012-11" db="EMBL/GenBank/DDBJ databases">
        <title>Genome assembly of Thiorhodococcus sp. AK35.</title>
        <authorList>
            <person name="Nupur N."/>
            <person name="Khatri I."/>
            <person name="Subramanian S."/>
            <person name="Pinnaka A."/>
        </authorList>
    </citation>
    <scope>NUCLEOTIDE SEQUENCE [LARGE SCALE GENOMIC DNA]</scope>
    <source>
        <strain evidence="14 15">AK35</strain>
    </source>
</reference>
<evidence type="ECO:0000256" key="10">
    <source>
        <dbReference type="SAM" id="Phobius"/>
    </source>
</evidence>
<dbReference type="PATRIC" id="fig|1249627.3.peg.2596"/>
<feature type="domain" description="HAMP" evidence="13">
    <location>
        <begin position="386"/>
        <end position="440"/>
    </location>
</feature>
<keyword evidence="2" id="KW-0997">Cell inner membrane</keyword>
<dbReference type="Pfam" id="PF22673">
    <property type="entry name" value="MCP-like_PDC_1"/>
    <property type="match status" value="1"/>
</dbReference>
<dbReference type="PANTHER" id="PTHR32089">
    <property type="entry name" value="METHYL-ACCEPTING CHEMOTAXIS PROTEIN MCPB"/>
    <property type="match status" value="1"/>
</dbReference>
<dbReference type="Gene3D" id="3.30.450.20">
    <property type="entry name" value="PAS domain"/>
    <property type="match status" value="2"/>
</dbReference>
<evidence type="ECO:0000256" key="3">
    <source>
        <dbReference type="ARBA" id="ARBA00022692"/>
    </source>
</evidence>
<dbReference type="CDD" id="cd12913">
    <property type="entry name" value="PDC1_MCP_like"/>
    <property type="match status" value="1"/>
</dbReference>
<keyword evidence="3 10" id="KW-0812">Transmembrane</keyword>
<dbReference type="InterPro" id="IPR004089">
    <property type="entry name" value="MCPsignal_dom"/>
</dbReference>
<keyword evidence="5 10" id="KW-0472">Membrane</keyword>
<dbReference type="Pfam" id="PF00015">
    <property type="entry name" value="MCPsignal"/>
    <property type="match status" value="1"/>
</dbReference>
<evidence type="ECO:0000259" key="12">
    <source>
        <dbReference type="PROSITE" id="PS50192"/>
    </source>
</evidence>
<accession>W9V5V5</accession>
<comment type="subcellular location">
    <subcellularLocation>
        <location evidence="1">Cell inner membrane</location>
        <topology evidence="1">Multi-pass membrane protein</topology>
    </subcellularLocation>
</comment>
<dbReference type="CDD" id="cd06225">
    <property type="entry name" value="HAMP"/>
    <property type="match status" value="1"/>
</dbReference>
<evidence type="ECO:0000256" key="9">
    <source>
        <dbReference type="SAM" id="MobiDB-lite"/>
    </source>
</evidence>
<dbReference type="CDD" id="cd11386">
    <property type="entry name" value="MCP_signal"/>
    <property type="match status" value="1"/>
</dbReference>
<gene>
    <name evidence="14" type="ORF">D779_2278</name>
</gene>
<dbReference type="InterPro" id="IPR000727">
    <property type="entry name" value="T_SNARE_dom"/>
</dbReference>
<dbReference type="eggNOG" id="COG0840">
    <property type="taxonomic scope" value="Bacteria"/>
</dbReference>
<evidence type="ECO:0000259" key="13">
    <source>
        <dbReference type="PROSITE" id="PS50885"/>
    </source>
</evidence>
<comment type="caution">
    <text evidence="14">The sequence shown here is derived from an EMBL/GenBank/DDBJ whole genome shotgun (WGS) entry which is preliminary data.</text>
</comment>
<feature type="domain" description="T-SNARE coiled-coil homology" evidence="12">
    <location>
        <begin position="632"/>
        <end position="694"/>
    </location>
</feature>
<evidence type="ECO:0000256" key="4">
    <source>
        <dbReference type="ARBA" id="ARBA00022989"/>
    </source>
</evidence>